<dbReference type="PANTHER" id="PTHR34969:SF5">
    <property type="entry name" value="MYOSIN HEAVY CHAIN-LIKE PROTEIN"/>
    <property type="match status" value="1"/>
</dbReference>
<organism evidence="2 3">
    <name type="scientific">Trifolium pratense</name>
    <name type="common">Red clover</name>
    <dbReference type="NCBI Taxonomy" id="57577"/>
    <lineage>
        <taxon>Eukaryota</taxon>
        <taxon>Viridiplantae</taxon>
        <taxon>Streptophyta</taxon>
        <taxon>Embryophyta</taxon>
        <taxon>Tracheophyta</taxon>
        <taxon>Spermatophyta</taxon>
        <taxon>Magnoliopsida</taxon>
        <taxon>eudicotyledons</taxon>
        <taxon>Gunneridae</taxon>
        <taxon>Pentapetalae</taxon>
        <taxon>rosids</taxon>
        <taxon>fabids</taxon>
        <taxon>Fabales</taxon>
        <taxon>Fabaceae</taxon>
        <taxon>Papilionoideae</taxon>
        <taxon>50 kb inversion clade</taxon>
        <taxon>NPAAA clade</taxon>
        <taxon>Hologalegina</taxon>
        <taxon>IRL clade</taxon>
        <taxon>Trifolieae</taxon>
        <taxon>Trifolium</taxon>
    </lineage>
</organism>
<dbReference type="GO" id="GO:0003774">
    <property type="term" value="F:cytoskeletal motor activity"/>
    <property type="evidence" value="ECO:0007669"/>
    <property type="project" value="InterPro"/>
</dbReference>
<comment type="caution">
    <text evidence="2">The sequence shown here is derived from an EMBL/GenBank/DDBJ whole genome shotgun (WGS) entry which is preliminary data.</text>
</comment>
<sequence length="241" mass="27007">MFVTAKSDMHNSGGKISYTREQPNMSKSILHSGVGDQEVLFADKILKFTGSGKMKSRILIITDFAVYFVDPEIDALKRRIALAAVDKICLSKLNDNFLAVIIPTEYDLLIASARKIEIITAFNEATTKASDYELDVLTSNRNSKHLNFLAVLYLKVNKFYFLVSSNRCYMFAFLSWILLDRKLGAYMVDYFEYRPNVHHQSNLGDKGAGCCVEWGLMELSLVSSGLAEVLSEPAVLFSDGL</sequence>
<dbReference type="GO" id="GO:0016459">
    <property type="term" value="C:myosin complex"/>
    <property type="evidence" value="ECO:0007669"/>
    <property type="project" value="InterPro"/>
</dbReference>
<evidence type="ECO:0000313" key="3">
    <source>
        <dbReference type="Proteomes" id="UP000236291"/>
    </source>
</evidence>
<dbReference type="Pfam" id="PF06017">
    <property type="entry name" value="Myosin_TH1"/>
    <property type="match status" value="1"/>
</dbReference>
<dbReference type="AlphaFoldDB" id="A0A2K3PCJ2"/>
<protein>
    <submittedName>
        <fullName evidence="2">Myosin heavy chain IB</fullName>
    </submittedName>
</protein>
<proteinExistence type="predicted"/>
<dbReference type="Proteomes" id="UP000236291">
    <property type="component" value="Unassembled WGS sequence"/>
</dbReference>
<name>A0A2K3PCJ2_TRIPR</name>
<dbReference type="EMBL" id="ASHM01005731">
    <property type="protein sequence ID" value="PNY12999.1"/>
    <property type="molecule type" value="Genomic_DNA"/>
</dbReference>
<gene>
    <name evidence="2" type="ORF">L195_g009645</name>
</gene>
<accession>A0A2K3PCJ2</accession>
<evidence type="ECO:0000259" key="1">
    <source>
        <dbReference type="PROSITE" id="PS51757"/>
    </source>
</evidence>
<reference evidence="2 3" key="1">
    <citation type="journal article" date="2014" name="Am. J. Bot.">
        <title>Genome assembly and annotation for red clover (Trifolium pratense; Fabaceae).</title>
        <authorList>
            <person name="Istvanek J."/>
            <person name="Jaros M."/>
            <person name="Krenek A."/>
            <person name="Repkova J."/>
        </authorList>
    </citation>
    <scope>NUCLEOTIDE SEQUENCE [LARGE SCALE GENOMIC DNA]</scope>
    <source>
        <strain evidence="3">cv. Tatra</strain>
        <tissue evidence="2">Young leaves</tissue>
    </source>
</reference>
<dbReference type="PANTHER" id="PTHR34969">
    <property type="entry name" value="OS01G0621700 PROTEIN"/>
    <property type="match status" value="1"/>
</dbReference>
<feature type="domain" description="TH1" evidence="1">
    <location>
        <begin position="1"/>
        <end position="192"/>
    </location>
</feature>
<reference evidence="2 3" key="2">
    <citation type="journal article" date="2017" name="Front. Plant Sci.">
        <title>Gene Classification and Mining of Molecular Markers Useful in Red Clover (Trifolium pratense) Breeding.</title>
        <authorList>
            <person name="Istvanek J."/>
            <person name="Dluhosova J."/>
            <person name="Dluhos P."/>
            <person name="Patkova L."/>
            <person name="Nedelnik J."/>
            <person name="Repkova J."/>
        </authorList>
    </citation>
    <scope>NUCLEOTIDE SEQUENCE [LARGE SCALE GENOMIC DNA]</scope>
    <source>
        <strain evidence="3">cv. Tatra</strain>
        <tissue evidence="2">Young leaves</tissue>
    </source>
</reference>
<dbReference type="InterPro" id="IPR010926">
    <property type="entry name" value="Myosin_TH1"/>
</dbReference>
<evidence type="ECO:0000313" key="2">
    <source>
        <dbReference type="EMBL" id="PNY12999.1"/>
    </source>
</evidence>
<dbReference type="PROSITE" id="PS51757">
    <property type="entry name" value="TH1"/>
    <property type="match status" value="1"/>
</dbReference>